<evidence type="ECO:0000313" key="2">
    <source>
        <dbReference type="EMBL" id="CAD7229990.1"/>
    </source>
</evidence>
<proteinExistence type="predicted"/>
<feature type="compositionally biased region" description="Polar residues" evidence="1">
    <location>
        <begin position="300"/>
        <end position="320"/>
    </location>
</feature>
<reference evidence="2" key="1">
    <citation type="submission" date="2020-11" db="EMBL/GenBank/DDBJ databases">
        <authorList>
            <person name="Tran Van P."/>
        </authorList>
    </citation>
    <scope>NUCLEOTIDE SEQUENCE</scope>
</reference>
<protein>
    <submittedName>
        <fullName evidence="2">Uncharacterized protein</fullName>
    </submittedName>
</protein>
<name>A0A7R8ZS46_9CRUS</name>
<dbReference type="PANTHER" id="PTHR37067">
    <property type="entry name" value="PX DOMAIN-CONTAINING PROTEIN"/>
    <property type="match status" value="1"/>
</dbReference>
<feature type="region of interest" description="Disordered" evidence="1">
    <location>
        <begin position="44"/>
        <end position="63"/>
    </location>
</feature>
<dbReference type="AlphaFoldDB" id="A0A7R8ZS46"/>
<accession>A0A7R8ZS46</accession>
<feature type="region of interest" description="Disordered" evidence="1">
    <location>
        <begin position="280"/>
        <end position="320"/>
    </location>
</feature>
<gene>
    <name evidence="2" type="ORF">CTOB1V02_LOCUS7854</name>
</gene>
<dbReference type="EMBL" id="OB662396">
    <property type="protein sequence ID" value="CAD7229990.1"/>
    <property type="molecule type" value="Genomic_DNA"/>
</dbReference>
<sequence length="320" mass="34868">MDAPSGVAGGEGWVGSGALARGDDTSPAGVDAKDFSDFGGASEVSWEEDELTPRLKQKNKRHQMDADHFEEVCAAAGVRLESEAKASAMFNDGRVTLGLILSVAGPASSRGGRGLFISKGDKLLALRSHQLHWQNFTGVSKKRIGGFIASVWTLLAPRRLGRLQAAGWAEEKLEHVETEHAELRNFFRDHDNFRITLEEEGPDSSFKDSWGVLEGMNIHLSTLKEFCGTLSTVFPTTATVEADFSAIGIERDDYRESLTDFSLEDGSFEAPVFEIILNGSQNNDDHENCSEEPVDDEVQAQHSPSEAPSLRRQGTTPVTS</sequence>
<dbReference type="OrthoDB" id="167947at2759"/>
<dbReference type="PANTHER" id="PTHR37067:SF3">
    <property type="entry name" value="PX DOMAIN-CONTAINING PROTEIN"/>
    <property type="match status" value="1"/>
</dbReference>
<feature type="region of interest" description="Disordered" evidence="1">
    <location>
        <begin position="1"/>
        <end position="36"/>
    </location>
</feature>
<evidence type="ECO:0000256" key="1">
    <source>
        <dbReference type="SAM" id="MobiDB-lite"/>
    </source>
</evidence>
<organism evidence="2">
    <name type="scientific">Cyprideis torosa</name>
    <dbReference type="NCBI Taxonomy" id="163714"/>
    <lineage>
        <taxon>Eukaryota</taxon>
        <taxon>Metazoa</taxon>
        <taxon>Ecdysozoa</taxon>
        <taxon>Arthropoda</taxon>
        <taxon>Crustacea</taxon>
        <taxon>Oligostraca</taxon>
        <taxon>Ostracoda</taxon>
        <taxon>Podocopa</taxon>
        <taxon>Podocopida</taxon>
        <taxon>Cytherocopina</taxon>
        <taxon>Cytheroidea</taxon>
        <taxon>Cytherideidae</taxon>
        <taxon>Cyprideis</taxon>
    </lineage>
</organism>